<keyword evidence="3" id="KW-1185">Reference proteome</keyword>
<evidence type="ECO:0000256" key="1">
    <source>
        <dbReference type="SAM" id="Phobius"/>
    </source>
</evidence>
<comment type="caution">
    <text evidence="2">The sequence shown here is derived from an EMBL/GenBank/DDBJ whole genome shotgun (WGS) entry which is preliminary data.</text>
</comment>
<dbReference type="AlphaFoldDB" id="A0A919YQH0"/>
<feature type="transmembrane region" description="Helical" evidence="1">
    <location>
        <begin position="200"/>
        <end position="217"/>
    </location>
</feature>
<dbReference type="Proteomes" id="UP000683139">
    <property type="component" value="Unassembled WGS sequence"/>
</dbReference>
<keyword evidence="1" id="KW-1133">Transmembrane helix</keyword>
<proteinExistence type="predicted"/>
<feature type="transmembrane region" description="Helical" evidence="1">
    <location>
        <begin position="31"/>
        <end position="53"/>
    </location>
</feature>
<feature type="transmembrane region" description="Helical" evidence="1">
    <location>
        <begin position="6"/>
        <end position="24"/>
    </location>
</feature>
<evidence type="ECO:0000313" key="2">
    <source>
        <dbReference type="EMBL" id="GIP16424.1"/>
    </source>
</evidence>
<dbReference type="EMBL" id="BOSE01000003">
    <property type="protein sequence ID" value="GIP16424.1"/>
    <property type="molecule type" value="Genomic_DNA"/>
</dbReference>
<feature type="transmembrane region" description="Helical" evidence="1">
    <location>
        <begin position="171"/>
        <end position="194"/>
    </location>
</feature>
<accession>A0A919YQH0</accession>
<feature type="transmembrane region" description="Helical" evidence="1">
    <location>
        <begin position="114"/>
        <end position="136"/>
    </location>
</feature>
<feature type="transmembrane region" description="Helical" evidence="1">
    <location>
        <begin position="255"/>
        <end position="273"/>
    </location>
</feature>
<evidence type="ECO:0000313" key="3">
    <source>
        <dbReference type="Proteomes" id="UP000683139"/>
    </source>
</evidence>
<keyword evidence="1" id="KW-0812">Transmembrane</keyword>
<name>A0A919YQH0_9BACL</name>
<evidence type="ECO:0008006" key="4">
    <source>
        <dbReference type="Google" id="ProtNLM"/>
    </source>
</evidence>
<keyword evidence="1" id="KW-0472">Membrane</keyword>
<gene>
    <name evidence="2" type="ORF">J40TS1_20660</name>
</gene>
<sequence>MNNTLFQLSGMVTAMFNLMVADLYKLRKSLGYKILLAITSICAIAVAVFAYAVQQGQLAGDMAGIGFMFSDVNVISILGAVLASIFICGDFDNKTVHGAISAGISRSSIVFSKAVVYGIAAACLLLPYIIVTAVALSTPQQFNMGSVAVGFLNILTSHSSMDFTAADIGKLVLVMLATLMTYIAQLSICIPLAFVLRKPVLIVAIYYGFTIVAAQFSSWRGNSLAFDRIYGLTPFGGDHVFLTVADGVGKIFQTYAVSIVFIAIMLAISYSLFRKAEIK</sequence>
<protein>
    <recommendedName>
        <fullName evidence="4">ABC transporter permease</fullName>
    </recommendedName>
</protein>
<dbReference type="RefSeq" id="WP_246563407.1">
    <property type="nucleotide sequence ID" value="NZ_BOSE01000003.1"/>
</dbReference>
<feature type="transmembrane region" description="Helical" evidence="1">
    <location>
        <begin position="65"/>
        <end position="88"/>
    </location>
</feature>
<organism evidence="2 3">
    <name type="scientific">Paenibacillus montaniterrae</name>
    <dbReference type="NCBI Taxonomy" id="429341"/>
    <lineage>
        <taxon>Bacteria</taxon>
        <taxon>Bacillati</taxon>
        <taxon>Bacillota</taxon>
        <taxon>Bacilli</taxon>
        <taxon>Bacillales</taxon>
        <taxon>Paenibacillaceae</taxon>
        <taxon>Paenibacillus</taxon>
    </lineage>
</organism>
<reference evidence="2" key="1">
    <citation type="submission" date="2021-03" db="EMBL/GenBank/DDBJ databases">
        <title>Antimicrobial resistance genes in bacteria isolated from Japanese honey, and their potential for conferring macrolide and lincosamide resistance in the American foulbrood pathogen Paenibacillus larvae.</title>
        <authorList>
            <person name="Okamoto M."/>
            <person name="Kumagai M."/>
            <person name="Kanamori H."/>
            <person name="Takamatsu D."/>
        </authorList>
    </citation>
    <scope>NUCLEOTIDE SEQUENCE</scope>
    <source>
        <strain evidence="2">J40TS1</strain>
    </source>
</reference>